<dbReference type="InterPro" id="IPR020672">
    <property type="entry name" value="Ribose5P_isomerase_typA_subgr"/>
</dbReference>
<feature type="binding site" evidence="3">
    <location>
        <begin position="25"/>
        <end position="28"/>
    </location>
    <ligand>
        <name>substrate</name>
    </ligand>
</feature>
<feature type="binding site" evidence="3">
    <location>
        <begin position="94"/>
        <end position="97"/>
    </location>
    <ligand>
        <name>substrate</name>
    </ligand>
</feature>
<dbReference type="InterPro" id="IPR004788">
    <property type="entry name" value="Ribose5P_isomerase_type_A"/>
</dbReference>
<dbReference type="FunFam" id="3.40.50.1360:FF:000001">
    <property type="entry name" value="Ribose-5-phosphate isomerase A"/>
    <property type="match status" value="1"/>
</dbReference>
<dbReference type="PANTHER" id="PTHR11934">
    <property type="entry name" value="RIBOSE-5-PHOSPHATE ISOMERASE"/>
    <property type="match status" value="1"/>
</dbReference>
<keyword evidence="5" id="KW-1185">Reference proteome</keyword>
<comment type="subunit">
    <text evidence="3">Homodimer.</text>
</comment>
<dbReference type="SUPFAM" id="SSF100950">
    <property type="entry name" value="NagB/RpiA/CoA transferase-like"/>
    <property type="match status" value="1"/>
</dbReference>
<comment type="pathway">
    <text evidence="3">Carbohydrate degradation; pentose phosphate pathway; D-ribose 5-phosphate from D-ribulose 5-phosphate (non-oxidative stage): step 1/1.</text>
</comment>
<reference evidence="4 5" key="1">
    <citation type="submission" date="2016-10" db="EMBL/GenBank/DDBJ databases">
        <authorList>
            <person name="de Groot N.N."/>
        </authorList>
    </citation>
    <scope>NUCLEOTIDE SEQUENCE [LARGE SCALE GENOMIC DNA]</scope>
    <source>
        <strain evidence="4 5">Vu-144</strain>
    </source>
</reference>
<dbReference type="Proteomes" id="UP000199041">
    <property type="component" value="Unassembled WGS sequence"/>
</dbReference>
<dbReference type="HAMAP" id="MF_00170">
    <property type="entry name" value="Rib_5P_isom_A"/>
    <property type="match status" value="1"/>
</dbReference>
<proteinExistence type="inferred from homology"/>
<feature type="binding site" evidence="3">
    <location>
        <begin position="81"/>
        <end position="84"/>
    </location>
    <ligand>
        <name>substrate</name>
    </ligand>
</feature>
<dbReference type="EC" id="5.3.1.6" evidence="3"/>
<gene>
    <name evidence="3" type="primary">rpiA</name>
    <name evidence="4" type="ORF">SAMN05192529_101280</name>
</gene>
<dbReference type="AlphaFoldDB" id="A0A1H3VMA6"/>
<dbReference type="Gene3D" id="3.40.50.1360">
    <property type="match status" value="1"/>
</dbReference>
<dbReference type="NCBIfam" id="NF001924">
    <property type="entry name" value="PRK00702.1"/>
    <property type="match status" value="1"/>
</dbReference>
<evidence type="ECO:0000256" key="3">
    <source>
        <dbReference type="HAMAP-Rule" id="MF_00170"/>
    </source>
</evidence>
<dbReference type="InterPro" id="IPR037171">
    <property type="entry name" value="NagB/RpiA_transferase-like"/>
</dbReference>
<dbReference type="GO" id="GO:0006014">
    <property type="term" value="P:D-ribose metabolic process"/>
    <property type="evidence" value="ECO:0007669"/>
    <property type="project" value="TreeGrafter"/>
</dbReference>
<dbReference type="UniPathway" id="UPA00115">
    <property type="reaction ID" value="UER00412"/>
</dbReference>
<dbReference type="GO" id="GO:0009052">
    <property type="term" value="P:pentose-phosphate shunt, non-oxidative branch"/>
    <property type="evidence" value="ECO:0007669"/>
    <property type="project" value="UniProtKB-UniRule"/>
</dbReference>
<comment type="similarity">
    <text evidence="3">Belongs to the ribose 5-phosphate isomerase family.</text>
</comment>
<dbReference type="Pfam" id="PF06026">
    <property type="entry name" value="Rib_5-P_isom_A"/>
    <property type="match status" value="1"/>
</dbReference>
<dbReference type="RefSeq" id="WP_091392392.1">
    <property type="nucleotide sequence ID" value="NZ_FNQY01000001.1"/>
</dbReference>
<accession>A0A1H3VMA6</accession>
<dbReference type="STRING" id="551991.SAMN05192529_101280"/>
<feature type="binding site" evidence="3">
    <location>
        <position position="121"/>
    </location>
    <ligand>
        <name>substrate</name>
    </ligand>
</feature>
<protein>
    <recommendedName>
        <fullName evidence="3">Ribose-5-phosphate isomerase A</fullName>
        <ecNumber evidence="3">5.3.1.6</ecNumber>
    </recommendedName>
    <alternativeName>
        <fullName evidence="3">Phosphoriboisomerase A</fullName>
        <shortName evidence="3">PRI</shortName>
    </alternativeName>
</protein>
<sequence length="227" mass="24668">MNAKQLAAEAAVALIKDGMKVGLGTGSTAYFAIQKIGQRVKDEGLKVTCIATSVQSEELATSLNIPMAGFEELSYLDITIDGADEADHSLQLIKGGGGALLREKIIAYMTGHYVIIADDSKYVETLGKFFLPVEVIPFGWQRTFDHLSRLGCTPHLREKQGAAYITDNGNYILDCDFKKITDPGQLQTELNLIPGVVECGLFVDRAQTLIIAAADGQLTTYHKEVKN</sequence>
<feature type="active site" description="Proton acceptor" evidence="3">
    <location>
        <position position="103"/>
    </location>
</feature>
<comment type="function">
    <text evidence="3">Catalyzes the reversible conversion of ribose-5-phosphate to ribulose 5-phosphate.</text>
</comment>
<dbReference type="EMBL" id="FNQY01000001">
    <property type="protein sequence ID" value="SDZ75915.1"/>
    <property type="molecule type" value="Genomic_DNA"/>
</dbReference>
<evidence type="ECO:0000256" key="1">
    <source>
        <dbReference type="ARBA" id="ARBA00001713"/>
    </source>
</evidence>
<keyword evidence="2 3" id="KW-0413">Isomerase</keyword>
<dbReference type="PANTHER" id="PTHR11934:SF0">
    <property type="entry name" value="RIBOSE-5-PHOSPHATE ISOMERASE"/>
    <property type="match status" value="1"/>
</dbReference>
<dbReference type="OrthoDB" id="5870696at2"/>
<dbReference type="NCBIfam" id="TIGR00021">
    <property type="entry name" value="rpiA"/>
    <property type="match status" value="1"/>
</dbReference>
<evidence type="ECO:0000313" key="4">
    <source>
        <dbReference type="EMBL" id="SDZ75915.1"/>
    </source>
</evidence>
<comment type="catalytic activity">
    <reaction evidence="1 3">
        <text>aldehydo-D-ribose 5-phosphate = D-ribulose 5-phosphate</text>
        <dbReference type="Rhea" id="RHEA:14657"/>
        <dbReference type="ChEBI" id="CHEBI:58121"/>
        <dbReference type="ChEBI" id="CHEBI:58273"/>
        <dbReference type="EC" id="5.3.1.6"/>
    </reaction>
</comment>
<dbReference type="CDD" id="cd01398">
    <property type="entry name" value="RPI_A"/>
    <property type="match status" value="1"/>
</dbReference>
<organism evidence="4 5">
    <name type="scientific">Arachidicoccus rhizosphaerae</name>
    <dbReference type="NCBI Taxonomy" id="551991"/>
    <lineage>
        <taxon>Bacteria</taxon>
        <taxon>Pseudomonadati</taxon>
        <taxon>Bacteroidota</taxon>
        <taxon>Chitinophagia</taxon>
        <taxon>Chitinophagales</taxon>
        <taxon>Chitinophagaceae</taxon>
        <taxon>Arachidicoccus</taxon>
    </lineage>
</organism>
<name>A0A1H3VMA6_9BACT</name>
<dbReference type="SUPFAM" id="SSF75445">
    <property type="entry name" value="D-ribose-5-phosphate isomerase (RpiA), lid domain"/>
    <property type="match status" value="1"/>
</dbReference>
<dbReference type="GO" id="GO:0005829">
    <property type="term" value="C:cytosol"/>
    <property type="evidence" value="ECO:0007669"/>
    <property type="project" value="TreeGrafter"/>
</dbReference>
<evidence type="ECO:0000256" key="2">
    <source>
        <dbReference type="ARBA" id="ARBA00023235"/>
    </source>
</evidence>
<dbReference type="Gene3D" id="3.30.70.260">
    <property type="match status" value="1"/>
</dbReference>
<dbReference type="GO" id="GO:0004751">
    <property type="term" value="F:ribose-5-phosphate isomerase activity"/>
    <property type="evidence" value="ECO:0007669"/>
    <property type="project" value="UniProtKB-UniRule"/>
</dbReference>
<evidence type="ECO:0000313" key="5">
    <source>
        <dbReference type="Proteomes" id="UP000199041"/>
    </source>
</evidence>